<evidence type="ECO:0000313" key="1">
    <source>
        <dbReference type="EMBL" id="SVD70257.1"/>
    </source>
</evidence>
<sequence>FVVQPAGRKRVLKEKRKNVHAYIRGERVAVASFDGKSERITYNPYKHKSFVSVETGKPVYKKDIVSIDGRHILGQ</sequence>
<feature type="non-terminal residue" evidence="1">
    <location>
        <position position="1"/>
    </location>
</feature>
<gene>
    <name evidence="1" type="ORF">METZ01_LOCUS423111</name>
</gene>
<dbReference type="InterPro" id="IPR058002">
    <property type="entry name" value="Gp82"/>
</dbReference>
<protein>
    <submittedName>
        <fullName evidence="1">Uncharacterized protein</fullName>
    </submittedName>
</protein>
<dbReference type="Pfam" id="PF25735">
    <property type="entry name" value="Phage_L5_gp82"/>
    <property type="match status" value="1"/>
</dbReference>
<proteinExistence type="predicted"/>
<name>A0A382XGG4_9ZZZZ</name>
<dbReference type="AlphaFoldDB" id="A0A382XGG4"/>
<organism evidence="1">
    <name type="scientific">marine metagenome</name>
    <dbReference type="NCBI Taxonomy" id="408172"/>
    <lineage>
        <taxon>unclassified sequences</taxon>
        <taxon>metagenomes</taxon>
        <taxon>ecological metagenomes</taxon>
    </lineage>
</organism>
<dbReference type="EMBL" id="UINC01167641">
    <property type="protein sequence ID" value="SVD70257.1"/>
    <property type="molecule type" value="Genomic_DNA"/>
</dbReference>
<reference evidence="1" key="1">
    <citation type="submission" date="2018-05" db="EMBL/GenBank/DDBJ databases">
        <authorList>
            <person name="Lanie J.A."/>
            <person name="Ng W.-L."/>
            <person name="Kazmierczak K.M."/>
            <person name="Andrzejewski T.M."/>
            <person name="Davidsen T.M."/>
            <person name="Wayne K.J."/>
            <person name="Tettelin H."/>
            <person name="Glass J.I."/>
            <person name="Rusch D."/>
            <person name="Podicherti R."/>
            <person name="Tsui H.-C.T."/>
            <person name="Winkler M.E."/>
        </authorList>
    </citation>
    <scope>NUCLEOTIDE SEQUENCE</scope>
</reference>
<accession>A0A382XGG4</accession>